<evidence type="ECO:0000256" key="3">
    <source>
        <dbReference type="ARBA" id="ARBA00023015"/>
    </source>
</evidence>
<dbReference type="SUPFAM" id="SSF48334">
    <property type="entry name" value="DNA repair protein MutS, domain III"/>
    <property type="match status" value="1"/>
</dbReference>
<evidence type="ECO:0000256" key="7">
    <source>
        <dbReference type="ARBA" id="ARBA00023242"/>
    </source>
</evidence>
<evidence type="ECO:0008006" key="11">
    <source>
        <dbReference type="Google" id="ProtNLM"/>
    </source>
</evidence>
<feature type="compositionally biased region" description="Polar residues" evidence="8">
    <location>
        <begin position="153"/>
        <end position="162"/>
    </location>
</feature>
<dbReference type="PANTHER" id="PTHR13512">
    <property type="entry name" value="MEDIATOR COMPLEX SUBUNIT 28"/>
    <property type="match status" value="1"/>
</dbReference>
<keyword evidence="10" id="KW-1185">Reference proteome</keyword>
<feature type="non-terminal residue" evidence="9">
    <location>
        <position position="175"/>
    </location>
</feature>
<evidence type="ECO:0000256" key="8">
    <source>
        <dbReference type="SAM" id="MobiDB-lite"/>
    </source>
</evidence>
<feature type="region of interest" description="Disordered" evidence="8">
    <location>
        <begin position="153"/>
        <end position="175"/>
    </location>
</feature>
<dbReference type="FunCoup" id="F1A4B2">
    <property type="interactions" value="77"/>
</dbReference>
<dbReference type="Pfam" id="PF11594">
    <property type="entry name" value="Med28"/>
    <property type="match status" value="1"/>
</dbReference>
<evidence type="ECO:0000256" key="1">
    <source>
        <dbReference type="ARBA" id="ARBA00004123"/>
    </source>
</evidence>
<dbReference type="InterPro" id="IPR021640">
    <property type="entry name" value="Mediator_Med28"/>
</dbReference>
<gene>
    <name evidence="9" type="ORF">DICPUDRAFT_11971</name>
</gene>
<protein>
    <recommendedName>
        <fullName evidence="11">Mediator complex subunit 28</fullName>
    </recommendedName>
</protein>
<dbReference type="InterPro" id="IPR036187">
    <property type="entry name" value="DNA_mismatch_repair_MutS_sf"/>
</dbReference>
<dbReference type="OMA" id="WKSHFEP"/>
<keyword evidence="7" id="KW-0539">Nucleus</keyword>
<evidence type="ECO:0000313" key="10">
    <source>
        <dbReference type="Proteomes" id="UP000001064"/>
    </source>
</evidence>
<reference evidence="10" key="1">
    <citation type="journal article" date="2011" name="Genome Biol.">
        <title>Comparative genomics of the social amoebae Dictyostelium discoideum and Dictyostelium purpureum.</title>
        <authorList>
            <consortium name="US DOE Joint Genome Institute (JGI-PGF)"/>
            <person name="Sucgang R."/>
            <person name="Kuo A."/>
            <person name="Tian X."/>
            <person name="Salerno W."/>
            <person name="Parikh A."/>
            <person name="Feasley C.L."/>
            <person name="Dalin E."/>
            <person name="Tu H."/>
            <person name="Huang E."/>
            <person name="Barry K."/>
            <person name="Lindquist E."/>
            <person name="Shapiro H."/>
            <person name="Bruce D."/>
            <person name="Schmutz J."/>
            <person name="Salamov A."/>
            <person name="Fey P."/>
            <person name="Gaudet P."/>
            <person name="Anjard C."/>
            <person name="Babu M.M."/>
            <person name="Basu S."/>
            <person name="Bushmanova Y."/>
            <person name="van der Wel H."/>
            <person name="Katoh-Kurasawa M."/>
            <person name="Dinh C."/>
            <person name="Coutinho P.M."/>
            <person name="Saito T."/>
            <person name="Elias M."/>
            <person name="Schaap P."/>
            <person name="Kay R.R."/>
            <person name="Henrissat B."/>
            <person name="Eichinger L."/>
            <person name="Rivero F."/>
            <person name="Putnam N.H."/>
            <person name="West C.M."/>
            <person name="Loomis W.F."/>
            <person name="Chisholm R.L."/>
            <person name="Shaulsky G."/>
            <person name="Strassmann J.E."/>
            <person name="Queller D.C."/>
            <person name="Kuspa A."/>
            <person name="Grigoriev I.V."/>
        </authorList>
    </citation>
    <scope>NUCLEOTIDE SEQUENCE [LARGE SCALE GENOMIC DNA]</scope>
    <source>
        <strain evidence="10">QSDP1</strain>
    </source>
</reference>
<evidence type="ECO:0000256" key="5">
    <source>
        <dbReference type="ARBA" id="ARBA00023159"/>
    </source>
</evidence>
<keyword evidence="5" id="KW-0010">Activator</keyword>
<sequence length="175" mass="20137">NNNSDSNANNNIIDINGPTILFKNLNESLEKLIESLIKNDRENQIFIEDTLDRKIDTLLNNSKKLESYFVSLQNKYSEEKNKIQLKQELIKVKREIENKDRLIEKYKYKVKEWKSHFEPLYQSQNHILHSSAQGLSGVENQFSPVFTPMPSTPSILSNLSQPKPSPSLGFGSTIL</sequence>
<dbReference type="EMBL" id="GL871509">
    <property type="protein sequence ID" value="EGC28966.1"/>
    <property type="molecule type" value="Genomic_DNA"/>
</dbReference>
<dbReference type="VEuPathDB" id="AmoebaDB:DICPUDRAFT_11971"/>
<keyword evidence="3" id="KW-0805">Transcription regulation</keyword>
<dbReference type="PANTHER" id="PTHR13512:SF2">
    <property type="entry name" value="MEDIATOR OF RNA POLYMERASE II TRANSCRIPTION SUBUNIT 28"/>
    <property type="match status" value="1"/>
</dbReference>
<name>F1A4B2_DICPU</name>
<dbReference type="Proteomes" id="UP000001064">
    <property type="component" value="Unassembled WGS sequence"/>
</dbReference>
<comment type="subcellular location">
    <subcellularLocation>
        <location evidence="1">Nucleus</location>
    </subcellularLocation>
</comment>
<proteinExistence type="inferred from homology"/>
<dbReference type="STRING" id="5786.F1A4B2"/>
<feature type="non-terminal residue" evidence="9">
    <location>
        <position position="1"/>
    </location>
</feature>
<keyword evidence="6" id="KW-0804">Transcription</keyword>
<dbReference type="eggNOG" id="ENOG502RHH4">
    <property type="taxonomic scope" value="Eukaryota"/>
</dbReference>
<accession>F1A4B2</accession>
<evidence type="ECO:0000256" key="6">
    <source>
        <dbReference type="ARBA" id="ARBA00023163"/>
    </source>
</evidence>
<dbReference type="GeneID" id="10506885"/>
<dbReference type="RefSeq" id="XP_003294505.1">
    <property type="nucleotide sequence ID" value="XM_003294457.2"/>
</dbReference>
<dbReference type="InParanoid" id="F1A4B2"/>
<dbReference type="OrthoDB" id="16055at2759"/>
<dbReference type="AlphaFoldDB" id="F1A4B2"/>
<organism evidence="9 10">
    <name type="scientific">Dictyostelium purpureum</name>
    <name type="common">Slime mold</name>
    <dbReference type="NCBI Taxonomy" id="5786"/>
    <lineage>
        <taxon>Eukaryota</taxon>
        <taxon>Amoebozoa</taxon>
        <taxon>Evosea</taxon>
        <taxon>Eumycetozoa</taxon>
        <taxon>Dictyostelia</taxon>
        <taxon>Dictyosteliales</taxon>
        <taxon>Dictyosteliaceae</taxon>
        <taxon>Dictyostelium</taxon>
    </lineage>
</organism>
<keyword evidence="4" id="KW-0175">Coiled coil</keyword>
<dbReference type="KEGG" id="dpp:DICPUDRAFT_11971"/>
<comment type="similarity">
    <text evidence="2">Belongs to the Mediator complex subunit 28 family.</text>
</comment>
<dbReference type="GO" id="GO:0016592">
    <property type="term" value="C:mediator complex"/>
    <property type="evidence" value="ECO:0000318"/>
    <property type="project" value="GO_Central"/>
</dbReference>
<evidence type="ECO:0000313" key="9">
    <source>
        <dbReference type="EMBL" id="EGC28966.1"/>
    </source>
</evidence>
<evidence type="ECO:0000256" key="4">
    <source>
        <dbReference type="ARBA" id="ARBA00023054"/>
    </source>
</evidence>
<evidence type="ECO:0000256" key="2">
    <source>
        <dbReference type="ARBA" id="ARBA00005571"/>
    </source>
</evidence>